<keyword evidence="3" id="KW-1185">Reference proteome</keyword>
<comment type="similarity">
    <text evidence="1">Belongs to the ROK (NagC/XylR) family.</text>
</comment>
<dbReference type="Gene3D" id="3.30.420.40">
    <property type="match status" value="2"/>
</dbReference>
<dbReference type="PANTHER" id="PTHR18964">
    <property type="entry name" value="ROK (REPRESSOR, ORF, KINASE) FAMILY"/>
    <property type="match status" value="1"/>
</dbReference>
<reference evidence="2 3" key="1">
    <citation type="submission" date="2019-11" db="EMBL/GenBank/DDBJ databases">
        <title>Gracilibacillus salitolerans sp. nov., a moderate halophile isolated from a saline soil in northwest China.</title>
        <authorList>
            <person name="Gan L."/>
        </authorList>
    </citation>
    <scope>NUCLEOTIDE SEQUENCE [LARGE SCALE GENOMIC DNA]</scope>
    <source>
        <strain evidence="2 3">SCU50</strain>
    </source>
</reference>
<evidence type="ECO:0000256" key="1">
    <source>
        <dbReference type="ARBA" id="ARBA00006479"/>
    </source>
</evidence>
<sequence>MLLDYVISIDVGGTTIHAAILSDGVIHTKTITTYDSLANKDKHVIINHLKNIVEDQMKQILKLQMNETIKIKGVGIAFPGPADYNEGISYIKGLEKYDSLYKVNIKNELFNTISDNHFITKYLSKKFSIHMGNDATLFAVGEFIKYKDKGFQKIACFTLGTGIGSTFICEGRVVKGEFGIPNSGFIYNAPFKQGIIEDYISKKGISNLALQHGFYSDTNVKELAELANDGHIDAKKVFSDFGIWLAEAVNPFIESFKPEIIVFGGQISKSFKQFESSFSENIIYTSELNVEVSDTPLISTFIGANNLIN</sequence>
<dbReference type="PANTHER" id="PTHR18964:SF149">
    <property type="entry name" value="BIFUNCTIONAL UDP-N-ACETYLGLUCOSAMINE 2-EPIMERASE_N-ACETYLMANNOSAMINE KINASE"/>
    <property type="match status" value="1"/>
</dbReference>
<dbReference type="Pfam" id="PF00480">
    <property type="entry name" value="ROK"/>
    <property type="match status" value="1"/>
</dbReference>
<dbReference type="InterPro" id="IPR000600">
    <property type="entry name" value="ROK"/>
</dbReference>
<proteinExistence type="inferred from homology"/>
<dbReference type="KEGG" id="grc:GI584_20100"/>
<protein>
    <submittedName>
        <fullName evidence="2">ROK family protein</fullName>
    </submittedName>
</protein>
<accession>A0A5Q2TNA9</accession>
<evidence type="ECO:0000313" key="2">
    <source>
        <dbReference type="EMBL" id="QGH36205.1"/>
    </source>
</evidence>
<organism evidence="2 3">
    <name type="scientific">Gracilibacillus salitolerans</name>
    <dbReference type="NCBI Taxonomy" id="2663022"/>
    <lineage>
        <taxon>Bacteria</taxon>
        <taxon>Bacillati</taxon>
        <taxon>Bacillota</taxon>
        <taxon>Bacilli</taxon>
        <taxon>Bacillales</taxon>
        <taxon>Bacillaceae</taxon>
        <taxon>Gracilibacillus</taxon>
    </lineage>
</organism>
<dbReference type="AlphaFoldDB" id="A0A5Q2TNA9"/>
<dbReference type="Proteomes" id="UP000339690">
    <property type="component" value="Chromosome"/>
</dbReference>
<name>A0A5Q2TNA9_9BACI</name>
<gene>
    <name evidence="2" type="ORF">GI584_20100</name>
</gene>
<evidence type="ECO:0000313" key="3">
    <source>
        <dbReference type="Proteomes" id="UP000339690"/>
    </source>
</evidence>
<dbReference type="SUPFAM" id="SSF53067">
    <property type="entry name" value="Actin-like ATPase domain"/>
    <property type="match status" value="1"/>
</dbReference>
<dbReference type="EMBL" id="CP045915">
    <property type="protein sequence ID" value="QGH36205.1"/>
    <property type="molecule type" value="Genomic_DNA"/>
</dbReference>
<dbReference type="InterPro" id="IPR043129">
    <property type="entry name" value="ATPase_NBD"/>
</dbReference>